<name>A0A484BVH6_DRONA</name>
<protein>
    <submittedName>
        <fullName evidence="1">Uncharacterized protein</fullName>
    </submittedName>
</protein>
<evidence type="ECO:0000313" key="2">
    <source>
        <dbReference type="Proteomes" id="UP000295192"/>
    </source>
</evidence>
<keyword evidence="2" id="KW-1185">Reference proteome</keyword>
<gene>
    <name evidence="1" type="ORF">AWZ03_001371</name>
</gene>
<evidence type="ECO:0000313" key="1">
    <source>
        <dbReference type="EMBL" id="TDG52090.1"/>
    </source>
</evidence>
<dbReference type="EMBL" id="LSRL02000005">
    <property type="protein sequence ID" value="TDG52090.1"/>
    <property type="molecule type" value="Genomic_DNA"/>
</dbReference>
<accession>A0A484BVH6</accession>
<proteinExistence type="predicted"/>
<sequence>MCTNRWLKVRQSCGSKLQLTAKDATTVALTTGDKCVVSWPGLICPILARHSPAWPGPGLGWSGLWLWLMLSAGGIFHDTFQILSQRKQSGSSALELSFCAVAGHVENFV</sequence>
<comment type="caution">
    <text evidence="1">The sequence shown here is derived from an EMBL/GenBank/DDBJ whole genome shotgun (WGS) entry which is preliminary data.</text>
</comment>
<reference evidence="1 2" key="1">
    <citation type="journal article" date="2019" name="J. Hered.">
        <title>An Improved Genome Assembly for Drosophila navojoa, the Basal Species in the mojavensis Cluster.</title>
        <authorList>
            <person name="Vanderlinde T."/>
            <person name="Dupim E.G."/>
            <person name="Nazario-Yepiz N.O."/>
            <person name="Carvalho A.B."/>
        </authorList>
    </citation>
    <scope>NUCLEOTIDE SEQUENCE [LARGE SCALE GENOMIC DNA]</scope>
    <source>
        <strain evidence="1">Navoj_Jal97</strain>
        <tissue evidence="1">Whole organism</tissue>
    </source>
</reference>
<dbReference type="Proteomes" id="UP000295192">
    <property type="component" value="Unassembled WGS sequence"/>
</dbReference>
<dbReference type="AlphaFoldDB" id="A0A484BVH6"/>
<organism evidence="1 2">
    <name type="scientific">Drosophila navojoa</name>
    <name type="common">Fruit fly</name>
    <dbReference type="NCBI Taxonomy" id="7232"/>
    <lineage>
        <taxon>Eukaryota</taxon>
        <taxon>Metazoa</taxon>
        <taxon>Ecdysozoa</taxon>
        <taxon>Arthropoda</taxon>
        <taxon>Hexapoda</taxon>
        <taxon>Insecta</taxon>
        <taxon>Pterygota</taxon>
        <taxon>Neoptera</taxon>
        <taxon>Endopterygota</taxon>
        <taxon>Diptera</taxon>
        <taxon>Brachycera</taxon>
        <taxon>Muscomorpha</taxon>
        <taxon>Ephydroidea</taxon>
        <taxon>Drosophilidae</taxon>
        <taxon>Drosophila</taxon>
    </lineage>
</organism>